<comment type="caution">
    <text evidence="2">The sequence shown here is derived from an EMBL/GenBank/DDBJ whole genome shotgun (WGS) entry which is preliminary data.</text>
</comment>
<reference evidence="2" key="1">
    <citation type="submission" date="2021-07" db="EMBL/GenBank/DDBJ databases">
        <title>Draft genome sequence of carbapenem-resistant Aeromonas spp. in Japan.</title>
        <authorList>
            <person name="Maehana S."/>
            <person name="Suzuki M."/>
            <person name="Kitasato H."/>
        </authorList>
    </citation>
    <scope>NUCLEOTIDE SEQUENCE</scope>
    <source>
        <strain evidence="2">KAM351</strain>
    </source>
</reference>
<dbReference type="RefSeq" id="WP_223940200.1">
    <property type="nucleotide sequence ID" value="NZ_BPNN01000040.1"/>
</dbReference>
<dbReference type="AlphaFoldDB" id="A0AA37CYC3"/>
<evidence type="ECO:0000313" key="2">
    <source>
        <dbReference type="EMBL" id="GJA64108.1"/>
    </source>
</evidence>
<evidence type="ECO:0000259" key="1">
    <source>
        <dbReference type="Pfam" id="PF22262"/>
    </source>
</evidence>
<dbReference type="Pfam" id="PF22262">
    <property type="entry name" value="DUF6950"/>
    <property type="match status" value="1"/>
</dbReference>
<protein>
    <recommendedName>
        <fullName evidence="1">DUF6950 domain-containing protein</fullName>
    </recommendedName>
</protein>
<accession>A0AA37CYC3</accession>
<dbReference type="Proteomes" id="UP000886934">
    <property type="component" value="Unassembled WGS sequence"/>
</dbReference>
<evidence type="ECO:0000313" key="3">
    <source>
        <dbReference type="Proteomes" id="UP000886934"/>
    </source>
</evidence>
<gene>
    <name evidence="2" type="ORF">KAM351_27190</name>
</gene>
<sequence>MRHPDWQLRIIQCIQAASERPFCWGENDCCLFVADVCLAACDKDPAAAYRGRYSTELGAKRVLAKTHGSIAAALDALFERVPVTMAQRGDALVFEGPQGQTAAVMWAGQVWAMTELGARPIPDVVPLSAWRVE</sequence>
<dbReference type="InterPro" id="IPR053802">
    <property type="entry name" value="DUF6950"/>
</dbReference>
<proteinExistence type="predicted"/>
<name>A0AA37CYC3_AERCA</name>
<feature type="domain" description="DUF6950" evidence="1">
    <location>
        <begin position="1"/>
        <end position="132"/>
    </location>
</feature>
<dbReference type="EMBL" id="BPNN01000040">
    <property type="protein sequence ID" value="GJA64108.1"/>
    <property type="molecule type" value="Genomic_DNA"/>
</dbReference>
<organism evidence="2 3">
    <name type="scientific">Aeromonas caviae</name>
    <name type="common">Aeromonas punctata</name>
    <dbReference type="NCBI Taxonomy" id="648"/>
    <lineage>
        <taxon>Bacteria</taxon>
        <taxon>Pseudomonadati</taxon>
        <taxon>Pseudomonadota</taxon>
        <taxon>Gammaproteobacteria</taxon>
        <taxon>Aeromonadales</taxon>
        <taxon>Aeromonadaceae</taxon>
        <taxon>Aeromonas</taxon>
    </lineage>
</organism>